<name>A0A3N4I4I9_ASCIM</name>
<evidence type="ECO:0000313" key="3">
    <source>
        <dbReference type="Proteomes" id="UP000275078"/>
    </source>
</evidence>
<dbReference type="EMBL" id="ML119683">
    <property type="protein sequence ID" value="RPA81013.1"/>
    <property type="molecule type" value="Genomic_DNA"/>
</dbReference>
<evidence type="ECO:0000313" key="2">
    <source>
        <dbReference type="EMBL" id="RPA81013.1"/>
    </source>
</evidence>
<proteinExistence type="predicted"/>
<feature type="compositionally biased region" description="Pro residues" evidence="1">
    <location>
        <begin position="66"/>
        <end position="76"/>
    </location>
</feature>
<feature type="region of interest" description="Disordered" evidence="1">
    <location>
        <begin position="35"/>
        <end position="76"/>
    </location>
</feature>
<protein>
    <submittedName>
        <fullName evidence="2">Uncharacterized protein</fullName>
    </submittedName>
</protein>
<reference evidence="2 3" key="1">
    <citation type="journal article" date="2018" name="Nat. Ecol. Evol.">
        <title>Pezizomycetes genomes reveal the molecular basis of ectomycorrhizal truffle lifestyle.</title>
        <authorList>
            <person name="Murat C."/>
            <person name="Payen T."/>
            <person name="Noel B."/>
            <person name="Kuo A."/>
            <person name="Morin E."/>
            <person name="Chen J."/>
            <person name="Kohler A."/>
            <person name="Krizsan K."/>
            <person name="Balestrini R."/>
            <person name="Da Silva C."/>
            <person name="Montanini B."/>
            <person name="Hainaut M."/>
            <person name="Levati E."/>
            <person name="Barry K.W."/>
            <person name="Belfiori B."/>
            <person name="Cichocki N."/>
            <person name="Clum A."/>
            <person name="Dockter R.B."/>
            <person name="Fauchery L."/>
            <person name="Guy J."/>
            <person name="Iotti M."/>
            <person name="Le Tacon F."/>
            <person name="Lindquist E.A."/>
            <person name="Lipzen A."/>
            <person name="Malagnac F."/>
            <person name="Mello A."/>
            <person name="Molinier V."/>
            <person name="Miyauchi S."/>
            <person name="Poulain J."/>
            <person name="Riccioni C."/>
            <person name="Rubini A."/>
            <person name="Sitrit Y."/>
            <person name="Splivallo R."/>
            <person name="Traeger S."/>
            <person name="Wang M."/>
            <person name="Zifcakova L."/>
            <person name="Wipf D."/>
            <person name="Zambonelli A."/>
            <person name="Paolocci F."/>
            <person name="Nowrousian M."/>
            <person name="Ottonello S."/>
            <person name="Baldrian P."/>
            <person name="Spatafora J.W."/>
            <person name="Henrissat B."/>
            <person name="Nagy L.G."/>
            <person name="Aury J.M."/>
            <person name="Wincker P."/>
            <person name="Grigoriev I.V."/>
            <person name="Bonfante P."/>
            <person name="Martin F.M."/>
        </authorList>
    </citation>
    <scope>NUCLEOTIDE SEQUENCE [LARGE SCALE GENOMIC DNA]</scope>
    <source>
        <strain evidence="2 3">RN42</strain>
    </source>
</reference>
<evidence type="ECO:0000256" key="1">
    <source>
        <dbReference type="SAM" id="MobiDB-lite"/>
    </source>
</evidence>
<dbReference type="AlphaFoldDB" id="A0A3N4I4I9"/>
<accession>A0A3N4I4I9</accession>
<dbReference type="Proteomes" id="UP000275078">
    <property type="component" value="Unassembled WGS sequence"/>
</dbReference>
<gene>
    <name evidence="2" type="ORF">BJ508DRAFT_118226</name>
</gene>
<keyword evidence="3" id="KW-1185">Reference proteome</keyword>
<organism evidence="2 3">
    <name type="scientific">Ascobolus immersus RN42</name>
    <dbReference type="NCBI Taxonomy" id="1160509"/>
    <lineage>
        <taxon>Eukaryota</taxon>
        <taxon>Fungi</taxon>
        <taxon>Dikarya</taxon>
        <taxon>Ascomycota</taxon>
        <taxon>Pezizomycotina</taxon>
        <taxon>Pezizomycetes</taxon>
        <taxon>Pezizales</taxon>
        <taxon>Ascobolaceae</taxon>
        <taxon>Ascobolus</taxon>
    </lineage>
</organism>
<sequence length="76" mass="8336">MLVRCQPVFHFSVSPTPMKFLIPVFILLPNGVTSPPSLTPPSHTPSSLHRRTERGSFPLPTQLPLFPAPIQAPVPN</sequence>